<organism evidence="2 3">
    <name type="scientific">Streptomyces humidus</name>
    <dbReference type="NCBI Taxonomy" id="52259"/>
    <lineage>
        <taxon>Bacteria</taxon>
        <taxon>Bacillati</taxon>
        <taxon>Actinomycetota</taxon>
        <taxon>Actinomycetes</taxon>
        <taxon>Kitasatosporales</taxon>
        <taxon>Streptomycetaceae</taxon>
        <taxon>Streptomyces</taxon>
    </lineage>
</organism>
<feature type="compositionally biased region" description="Basic and acidic residues" evidence="1">
    <location>
        <begin position="1"/>
        <end position="15"/>
    </location>
</feature>
<dbReference type="AlphaFoldDB" id="A0A918L609"/>
<evidence type="ECO:0000313" key="3">
    <source>
        <dbReference type="Proteomes" id="UP000606194"/>
    </source>
</evidence>
<feature type="region of interest" description="Disordered" evidence="1">
    <location>
        <begin position="1"/>
        <end position="59"/>
    </location>
</feature>
<gene>
    <name evidence="2" type="ORF">GCM10010269_52800</name>
</gene>
<keyword evidence="3" id="KW-1185">Reference proteome</keyword>
<reference evidence="2" key="2">
    <citation type="submission" date="2020-09" db="EMBL/GenBank/DDBJ databases">
        <authorList>
            <person name="Sun Q."/>
            <person name="Ohkuma M."/>
        </authorList>
    </citation>
    <scope>NUCLEOTIDE SEQUENCE</scope>
    <source>
        <strain evidence="2">JCM 4386</strain>
    </source>
</reference>
<dbReference type="Proteomes" id="UP000606194">
    <property type="component" value="Unassembled WGS sequence"/>
</dbReference>
<proteinExistence type="predicted"/>
<protein>
    <submittedName>
        <fullName evidence="2">Uncharacterized protein</fullName>
    </submittedName>
</protein>
<comment type="caution">
    <text evidence="2">The sequence shown here is derived from an EMBL/GenBank/DDBJ whole genome shotgun (WGS) entry which is preliminary data.</text>
</comment>
<accession>A0A918L609</accession>
<reference evidence="2" key="1">
    <citation type="journal article" date="2014" name="Int. J. Syst. Evol. Microbiol.">
        <title>Complete genome sequence of Corynebacterium casei LMG S-19264T (=DSM 44701T), isolated from a smear-ripened cheese.</title>
        <authorList>
            <consortium name="US DOE Joint Genome Institute (JGI-PGF)"/>
            <person name="Walter F."/>
            <person name="Albersmeier A."/>
            <person name="Kalinowski J."/>
            <person name="Ruckert C."/>
        </authorList>
    </citation>
    <scope>NUCLEOTIDE SEQUENCE</scope>
    <source>
        <strain evidence="2">JCM 4386</strain>
    </source>
</reference>
<name>A0A918L609_9ACTN</name>
<sequence length="59" mass="6253">MTAQTEEKPATRRPETGWATARRVRRAPAAPRTCLAAVATPGTPDAQPGPEGNIIRGED</sequence>
<evidence type="ECO:0000313" key="2">
    <source>
        <dbReference type="EMBL" id="GGS07153.1"/>
    </source>
</evidence>
<evidence type="ECO:0000256" key="1">
    <source>
        <dbReference type="SAM" id="MobiDB-lite"/>
    </source>
</evidence>
<dbReference type="EMBL" id="BMTL01000023">
    <property type="protein sequence ID" value="GGS07153.1"/>
    <property type="molecule type" value="Genomic_DNA"/>
</dbReference>
<dbReference type="RefSeq" id="WP_190151799.1">
    <property type="nucleotide sequence ID" value="NZ_BMTL01000023.1"/>
</dbReference>